<gene>
    <name evidence="1" type="ORF">UFOVP1056_15</name>
    <name evidence="2" type="ORF">UFOVP1659_12</name>
</gene>
<proteinExistence type="predicted"/>
<dbReference type="EMBL" id="LR797014">
    <property type="protein sequence ID" value="CAB4181100.1"/>
    <property type="molecule type" value="Genomic_DNA"/>
</dbReference>
<evidence type="ECO:0008006" key="3">
    <source>
        <dbReference type="Google" id="ProtNLM"/>
    </source>
</evidence>
<organism evidence="1">
    <name type="scientific">uncultured Caudovirales phage</name>
    <dbReference type="NCBI Taxonomy" id="2100421"/>
    <lineage>
        <taxon>Viruses</taxon>
        <taxon>Duplodnaviria</taxon>
        <taxon>Heunggongvirae</taxon>
        <taxon>Uroviricota</taxon>
        <taxon>Caudoviricetes</taxon>
        <taxon>Peduoviridae</taxon>
        <taxon>Maltschvirus</taxon>
        <taxon>Maltschvirus maltsch</taxon>
    </lineage>
</organism>
<accession>A0A6J5Q8N8</accession>
<reference evidence="1" key="1">
    <citation type="submission" date="2020-05" db="EMBL/GenBank/DDBJ databases">
        <authorList>
            <person name="Chiriac C."/>
            <person name="Salcher M."/>
            <person name="Ghai R."/>
            <person name="Kavagutti S V."/>
        </authorList>
    </citation>
    <scope>NUCLEOTIDE SEQUENCE</scope>
</reference>
<name>A0A6J5Q8N8_9CAUD</name>
<evidence type="ECO:0000313" key="1">
    <source>
        <dbReference type="EMBL" id="CAB4181100.1"/>
    </source>
</evidence>
<protein>
    <recommendedName>
        <fullName evidence="3">HK97 gp10 family phage protein</fullName>
    </recommendedName>
</protein>
<evidence type="ECO:0000313" key="2">
    <source>
        <dbReference type="EMBL" id="CAB4222250.1"/>
    </source>
</evidence>
<dbReference type="EMBL" id="LR797516">
    <property type="protein sequence ID" value="CAB4222250.1"/>
    <property type="molecule type" value="Genomic_DNA"/>
</dbReference>
<sequence length="144" mass="15853">MARDRNAGATATVEGLDAMLKALELLDENARLGFRVAALEAGQITLAAARREVPRKTGALGQSIKLVSTTRGVKIRAGGTVRVPYANAVHFGYHRSRLDTRYRFARKDIKANPFLFRAVDQTASQVAERYLESINTIWETAIHG</sequence>